<dbReference type="Pfam" id="PF05235">
    <property type="entry name" value="CHAD"/>
    <property type="match status" value="1"/>
</dbReference>
<gene>
    <name evidence="2" type="ORF">F4556_000550</name>
</gene>
<evidence type="ECO:0000259" key="1">
    <source>
        <dbReference type="PROSITE" id="PS51708"/>
    </source>
</evidence>
<dbReference type="AlphaFoldDB" id="A0A7W7WFW9"/>
<evidence type="ECO:0000313" key="3">
    <source>
        <dbReference type="Proteomes" id="UP000573327"/>
    </source>
</evidence>
<evidence type="ECO:0000313" key="2">
    <source>
        <dbReference type="EMBL" id="MBB4945015.1"/>
    </source>
</evidence>
<dbReference type="PROSITE" id="PS51708">
    <property type="entry name" value="CHAD"/>
    <property type="match status" value="1"/>
</dbReference>
<comment type="caution">
    <text evidence="2">The sequence shown here is derived from an EMBL/GenBank/DDBJ whole genome shotgun (WGS) entry which is preliminary data.</text>
</comment>
<sequence>MPKRRPSTGDLLAARIAGQTAALAGLEPLVRADAPDAVHRMRVACRRLRSALREYGGPDQPVAGELRRLGLALGAARDAEVLGAALVAEARTLPAECGPELIAAELDEWARRRAAAARPEVLAALDSPRYRALLGELGELSVRPPDGTGLPPYRKLARRAEHRVARRLGAARGLGGEERDAALHRARKAAKRARYLGETAGAAGLAGAVGLVERMKAVQDVLGAHQDAVVARQALRELARTGHPFEYGVLYARQLAAGCTPERLEELLRAG</sequence>
<organism evidence="2 3">
    <name type="scientific">Kitasatospora gansuensis</name>
    <dbReference type="NCBI Taxonomy" id="258050"/>
    <lineage>
        <taxon>Bacteria</taxon>
        <taxon>Bacillati</taxon>
        <taxon>Actinomycetota</taxon>
        <taxon>Actinomycetes</taxon>
        <taxon>Kitasatosporales</taxon>
        <taxon>Streptomycetaceae</taxon>
        <taxon>Kitasatospora</taxon>
    </lineage>
</organism>
<dbReference type="InterPro" id="IPR007899">
    <property type="entry name" value="CHAD_dom"/>
</dbReference>
<dbReference type="Proteomes" id="UP000573327">
    <property type="component" value="Unassembled WGS sequence"/>
</dbReference>
<accession>A0A7W7WFW9</accession>
<proteinExistence type="predicted"/>
<dbReference type="SMART" id="SM00880">
    <property type="entry name" value="CHAD"/>
    <property type="match status" value="1"/>
</dbReference>
<keyword evidence="3" id="KW-1185">Reference proteome</keyword>
<dbReference type="RefSeq" id="WP_184911351.1">
    <property type="nucleotide sequence ID" value="NZ_JACHJR010000001.1"/>
</dbReference>
<dbReference type="PANTHER" id="PTHR39339">
    <property type="entry name" value="SLR1444 PROTEIN"/>
    <property type="match status" value="1"/>
</dbReference>
<dbReference type="PANTHER" id="PTHR39339:SF1">
    <property type="entry name" value="CHAD DOMAIN-CONTAINING PROTEIN"/>
    <property type="match status" value="1"/>
</dbReference>
<feature type="domain" description="CHAD" evidence="1">
    <location>
        <begin position="5"/>
        <end position="271"/>
    </location>
</feature>
<dbReference type="Gene3D" id="1.40.20.10">
    <property type="entry name" value="CHAD domain"/>
    <property type="match status" value="1"/>
</dbReference>
<reference evidence="2 3" key="1">
    <citation type="submission" date="2020-08" db="EMBL/GenBank/DDBJ databases">
        <title>Sequencing the genomes of 1000 actinobacteria strains.</title>
        <authorList>
            <person name="Klenk H.-P."/>
        </authorList>
    </citation>
    <scope>NUCLEOTIDE SEQUENCE [LARGE SCALE GENOMIC DNA]</scope>
    <source>
        <strain evidence="2 3">DSM 44786</strain>
    </source>
</reference>
<dbReference type="EMBL" id="JACHJR010000001">
    <property type="protein sequence ID" value="MBB4945015.1"/>
    <property type="molecule type" value="Genomic_DNA"/>
</dbReference>
<name>A0A7W7WFW9_9ACTN</name>
<dbReference type="InterPro" id="IPR038186">
    <property type="entry name" value="CHAD_dom_sf"/>
</dbReference>
<protein>
    <submittedName>
        <fullName evidence="2">CHAD domain-containing protein</fullName>
    </submittedName>
</protein>